<feature type="compositionally biased region" description="Basic and acidic residues" evidence="3">
    <location>
        <begin position="1183"/>
        <end position="1194"/>
    </location>
</feature>
<keyword evidence="7" id="KW-1185">Reference proteome</keyword>
<feature type="compositionally biased region" description="Polar residues" evidence="3">
    <location>
        <begin position="1568"/>
        <end position="1593"/>
    </location>
</feature>
<evidence type="ECO:0000256" key="4">
    <source>
        <dbReference type="SAM" id="Phobius"/>
    </source>
</evidence>
<keyword evidence="4" id="KW-1133">Transmembrane helix</keyword>
<gene>
    <name evidence="6" type="ORF">C0Q70_12449</name>
</gene>
<dbReference type="EMBL" id="PZQS01000007">
    <property type="protein sequence ID" value="PVD27294.1"/>
    <property type="molecule type" value="Genomic_DNA"/>
</dbReference>
<feature type="compositionally biased region" description="Low complexity" evidence="3">
    <location>
        <begin position="1529"/>
        <end position="1542"/>
    </location>
</feature>
<evidence type="ECO:0000313" key="7">
    <source>
        <dbReference type="Proteomes" id="UP000245119"/>
    </source>
</evidence>
<feature type="transmembrane region" description="Helical" evidence="4">
    <location>
        <begin position="314"/>
        <end position="332"/>
    </location>
</feature>
<feature type="domain" description="Protein kinase" evidence="5">
    <location>
        <begin position="902"/>
        <end position="1218"/>
    </location>
</feature>
<feature type="compositionally biased region" description="Low complexity" evidence="3">
    <location>
        <begin position="1444"/>
        <end position="1463"/>
    </location>
</feature>
<comment type="caution">
    <text evidence="6">The sequence shown here is derived from an EMBL/GenBank/DDBJ whole genome shotgun (WGS) entry which is preliminary data.</text>
</comment>
<dbReference type="GO" id="GO:0005524">
    <property type="term" value="F:ATP binding"/>
    <property type="evidence" value="ECO:0007669"/>
    <property type="project" value="UniProtKB-KW"/>
</dbReference>
<dbReference type="GO" id="GO:0004672">
    <property type="term" value="F:protein kinase activity"/>
    <property type="evidence" value="ECO:0007669"/>
    <property type="project" value="InterPro"/>
</dbReference>
<feature type="region of interest" description="Disordered" evidence="3">
    <location>
        <begin position="1183"/>
        <end position="1206"/>
    </location>
</feature>
<dbReference type="InterPro" id="IPR000719">
    <property type="entry name" value="Prot_kinase_dom"/>
</dbReference>
<dbReference type="InterPro" id="IPR011009">
    <property type="entry name" value="Kinase-like_dom_sf"/>
</dbReference>
<keyword evidence="2" id="KW-0067">ATP-binding</keyword>
<keyword evidence="4" id="KW-0472">Membrane</keyword>
<dbReference type="PROSITE" id="PS50011">
    <property type="entry name" value="PROTEIN_KINASE_DOM"/>
    <property type="match status" value="1"/>
</dbReference>
<keyword evidence="1" id="KW-0547">Nucleotide-binding</keyword>
<dbReference type="STRING" id="400727.A0A2T7P1K6"/>
<reference evidence="6 7" key="1">
    <citation type="submission" date="2018-04" db="EMBL/GenBank/DDBJ databases">
        <title>The genome of golden apple snail Pomacea canaliculata provides insight into stress tolerance and invasive adaptation.</title>
        <authorList>
            <person name="Liu C."/>
            <person name="Liu B."/>
            <person name="Ren Y."/>
            <person name="Zhang Y."/>
            <person name="Wang H."/>
            <person name="Li S."/>
            <person name="Jiang F."/>
            <person name="Yin L."/>
            <person name="Zhang G."/>
            <person name="Qian W."/>
            <person name="Fan W."/>
        </authorList>
    </citation>
    <scope>NUCLEOTIDE SEQUENCE [LARGE SCALE GENOMIC DNA]</scope>
    <source>
        <strain evidence="6">SZHN2017</strain>
        <tissue evidence="6">Muscle</tissue>
    </source>
</reference>
<protein>
    <recommendedName>
        <fullName evidence="5">Protein kinase domain-containing protein</fullName>
    </recommendedName>
</protein>
<name>A0A2T7P1K6_POMCA</name>
<dbReference type="OrthoDB" id="6162313at2759"/>
<proteinExistence type="predicted"/>
<dbReference type="SMART" id="SM00220">
    <property type="entry name" value="S_TKc"/>
    <property type="match status" value="1"/>
</dbReference>
<feature type="transmembrane region" description="Helical" evidence="4">
    <location>
        <begin position="175"/>
        <end position="196"/>
    </location>
</feature>
<dbReference type="Pfam" id="PF07714">
    <property type="entry name" value="PK_Tyr_Ser-Thr"/>
    <property type="match status" value="2"/>
</dbReference>
<evidence type="ECO:0000313" key="6">
    <source>
        <dbReference type="EMBL" id="PVD27294.1"/>
    </source>
</evidence>
<dbReference type="Gene3D" id="1.10.510.10">
    <property type="entry name" value="Transferase(Phosphotransferase) domain 1"/>
    <property type="match status" value="2"/>
</dbReference>
<dbReference type="SUPFAM" id="SSF56112">
    <property type="entry name" value="Protein kinase-like (PK-like)"/>
    <property type="match status" value="2"/>
</dbReference>
<feature type="compositionally biased region" description="Polar residues" evidence="3">
    <location>
        <begin position="1601"/>
        <end position="1613"/>
    </location>
</feature>
<feature type="region of interest" description="Disordered" evidence="3">
    <location>
        <begin position="1431"/>
        <end position="1634"/>
    </location>
</feature>
<dbReference type="PRINTS" id="PR00109">
    <property type="entry name" value="TYRKINASE"/>
</dbReference>
<evidence type="ECO:0000259" key="5">
    <source>
        <dbReference type="PROSITE" id="PS50011"/>
    </source>
</evidence>
<evidence type="ECO:0000256" key="2">
    <source>
        <dbReference type="ARBA" id="ARBA00022840"/>
    </source>
</evidence>
<dbReference type="Proteomes" id="UP000245119">
    <property type="component" value="Linkage Group LG7"/>
</dbReference>
<dbReference type="PANTHER" id="PTHR24418">
    <property type="entry name" value="TYROSINE-PROTEIN KINASE"/>
    <property type="match status" value="1"/>
</dbReference>
<keyword evidence="4" id="KW-0812">Transmembrane</keyword>
<dbReference type="InterPro" id="IPR050198">
    <property type="entry name" value="Non-receptor_tyrosine_kinases"/>
</dbReference>
<evidence type="ECO:0000256" key="1">
    <source>
        <dbReference type="ARBA" id="ARBA00022741"/>
    </source>
</evidence>
<accession>A0A2T7P1K6</accession>
<organism evidence="6 7">
    <name type="scientific">Pomacea canaliculata</name>
    <name type="common">Golden apple snail</name>
    <dbReference type="NCBI Taxonomy" id="400727"/>
    <lineage>
        <taxon>Eukaryota</taxon>
        <taxon>Metazoa</taxon>
        <taxon>Spiralia</taxon>
        <taxon>Lophotrochozoa</taxon>
        <taxon>Mollusca</taxon>
        <taxon>Gastropoda</taxon>
        <taxon>Caenogastropoda</taxon>
        <taxon>Architaenioglossa</taxon>
        <taxon>Ampullarioidea</taxon>
        <taxon>Ampullariidae</taxon>
        <taxon>Pomacea</taxon>
    </lineage>
</organism>
<dbReference type="InterPro" id="IPR001245">
    <property type="entry name" value="Ser-Thr/Tyr_kinase_cat_dom"/>
</dbReference>
<evidence type="ECO:0000256" key="3">
    <source>
        <dbReference type="SAM" id="MobiDB-lite"/>
    </source>
</evidence>
<sequence>MVDCAWLEEQLHCIKQDGFDCKQPVSTTAEISIPTRFATRAGSYKCIPDGYKPDDIKICNFPERQDEKYFSACEVNSEEAPQVNVTCTFSFCVESFVVKENTNVVANYTKSSCLRSRKCRYHDGNDSHSSVVTIMLEAPSLEHDEYSCVPETSTPQLRVEACKSANIIQNETPSLGSLAVILPILCLAVLMMRFLLRLRRKRKAKCAKNYDKENPDEDLQILIPDQLPINDEKCVDQGNHISLRAITKCRLSRHPPQITDMIRRTSSNPIVGNFTKLDCKEQHSCRYQTGNSGDIFTVRICLSLIPDVVCKPPTTIIFLFFLLLLLISAGLWDLNPSRTETQEMGRLTFLLLARVLQYKWSVVLSQELPHNITVCSFNEKRKMHFGVVRPAGGIVPLTFAHGVPVLQPSAVAGTVGRSTVTYLNFYDKGNQLGSHAGSCGEWINKTGERNTARYTSEERLGAYVGVTKVLQLHCISRSRWTAIMSRGYSVSLSEGHLIVPLTLYRMASEHQEKYKHAVHVLSCLNGECKPHIERLVQLLEERGVQCVYQARGDYGIGGLFATRFKHFFRICERTVIHICQESIETVKEFEQILLDGAEKTSFFRIPCSPLDSSKFIKQFNVWDLRDEPVLKRFIDEIYKKRRDSLDLPKAFDEPSLPVSSDDRHKVSPKTFKAVSFIHRGAVYPVLHVDESFLLPSSAEKHIRKSIQGNINPERCLDFSKENPDVLFFILNEVIPDLYKQGEITRLSQLTRSHQPLLRDRALHYIQLLLLLNKEPPSCVSDMKETETSLFSLFSDAEISQKDETLIRVIVTYLMALVRFIMACHSEGNDATEELASTFSFSEGCKEAMKILSESLLILDEHERPQLLRQLTTLFFHHNSDIRNESSKLYNEDKIMTMTHILWENLLLTSKDLVSPLMKNDSPEYSFPIHVDWGWTVVKQDFSIEGNHILMHVLCPSTKEHEEGVECSPKDERFNELRLLKALQHPHIVQLQAYSEVFWPQFYITEDYMIGALQTLLVNKSRENNFYSLKELLMFLIEAMEGVQYLHSNNIVHRHLTTAHLFISTSGKVKLSGLMHARKLSQDTIRDFNCSLIPTRWSAPESLKECLFSKTSDMWMVGHLIYEVLTHGRLPYADIGLDDTEVIPVVVDDMKSMIFPDIRGEGQAATEHGKGPIASVLNNMLDASEKRERKKESTTKSHCSGTTSKLIHVENPKQKHESFWLPSEHSMCSLVNAVHSLLLGRDIKEYIQCLANIASVIADLHSHGLVLCDFRADAIYVEKDPTATGQMTKVWLGSLANMRILQPCGEKEDQHIEIAPPQDNEVCGRAAPEVVKDGLYSHASDVFCFGQLMWWVINGFCEAEDPSTQVYNKIEDIYDSSLGKIPQACPRHIYTLIKWCCLTEKNRRPPIHVVQKYLTGEEEQFPIDIDYENAEDGYPLHNKDKDSHSSTSSGYISESISSTTLSISCEPPPLPPRRTVTSSISPRSPKEINAPSSPECSPPPLPPRLHKLSTTSLSPPHSPPPLPPRQIKKASSLPPHSSPASGAQAARSLYQTGPTSPPPLPPRKKAVLKSSTLPPSFSQSLDEPSSAPVQQLPSKPQEEKSSPNSLKTFSSVNSPPVAPLSSIVEDQDSSSWPGAIQSCKKDHWESKRLSVKDISVTSPRKLRRKTRSKSDSIKEFTYTVADSSCDTIQDLFQCFKLKKFADVSGMIICSDHLCDPEPLTSITAEKVKKLWEWWKAFVAEPGSETRMNTCPDVYKNLVARY</sequence>